<evidence type="ECO:0000259" key="5">
    <source>
        <dbReference type="Pfam" id="PF04542"/>
    </source>
</evidence>
<dbReference type="InterPro" id="IPR013249">
    <property type="entry name" value="RNA_pol_sigma70_r4_t2"/>
</dbReference>
<keyword evidence="4" id="KW-0804">Transcription</keyword>
<keyword evidence="3" id="KW-0731">Sigma factor</keyword>
<dbReference type="InterPro" id="IPR036388">
    <property type="entry name" value="WH-like_DNA-bd_sf"/>
</dbReference>
<dbReference type="EMBL" id="NHMK01000006">
    <property type="protein sequence ID" value="OWL98605.1"/>
    <property type="molecule type" value="Genomic_DNA"/>
</dbReference>
<evidence type="ECO:0000259" key="6">
    <source>
        <dbReference type="Pfam" id="PF08281"/>
    </source>
</evidence>
<dbReference type="NCBIfam" id="TIGR02937">
    <property type="entry name" value="sigma70-ECF"/>
    <property type="match status" value="1"/>
</dbReference>
<evidence type="ECO:0000256" key="2">
    <source>
        <dbReference type="ARBA" id="ARBA00023015"/>
    </source>
</evidence>
<comment type="similarity">
    <text evidence="1">Belongs to the sigma-70 factor family. ECF subfamily.</text>
</comment>
<dbReference type="AlphaFoldDB" id="A0A246BSF2"/>
<proteinExistence type="inferred from homology"/>
<dbReference type="GO" id="GO:0003677">
    <property type="term" value="F:DNA binding"/>
    <property type="evidence" value="ECO:0007669"/>
    <property type="project" value="InterPro"/>
</dbReference>
<dbReference type="CDD" id="cd06171">
    <property type="entry name" value="Sigma70_r4"/>
    <property type="match status" value="1"/>
</dbReference>
<sequence length="215" mass="23358">MVGMTTVMARLSPLSLRSTSPAEEEAPCTPPTDVALVARLVRRDEAALAEVYDAHAGAVFGLLSRLLDHATAQEVLQDVFLRLWERPAAFDPARAGLRAYLLVMARSRALDRLRAARTTVPLHTEDGADLLLPDGRPGPAQLSEDGARRDRLRAALAGLSGTHRETVERAYLRGQSREEIAQAMGVPVGTVKSRLSYALKHLKIHLGQEGGAWLD</sequence>
<dbReference type="GO" id="GO:0006352">
    <property type="term" value="P:DNA-templated transcription initiation"/>
    <property type="evidence" value="ECO:0007669"/>
    <property type="project" value="InterPro"/>
</dbReference>
<evidence type="ECO:0008006" key="9">
    <source>
        <dbReference type="Google" id="ProtNLM"/>
    </source>
</evidence>
<accession>A0A246BSF2</accession>
<dbReference type="InterPro" id="IPR013325">
    <property type="entry name" value="RNA_pol_sigma_r2"/>
</dbReference>
<gene>
    <name evidence="7" type="ORF">CBQ26_01690</name>
</gene>
<evidence type="ECO:0000313" key="8">
    <source>
        <dbReference type="Proteomes" id="UP000197208"/>
    </source>
</evidence>
<dbReference type="PANTHER" id="PTHR43133">
    <property type="entry name" value="RNA POLYMERASE ECF-TYPE SIGMA FACTO"/>
    <property type="match status" value="1"/>
</dbReference>
<protein>
    <recommendedName>
        <fullName evidence="9">RNA polymerase subunit sigma-24</fullName>
    </recommendedName>
</protein>
<keyword evidence="2" id="KW-0805">Transcription regulation</keyword>
<dbReference type="Pfam" id="PF08281">
    <property type="entry name" value="Sigma70_r4_2"/>
    <property type="match status" value="1"/>
</dbReference>
<dbReference type="InterPro" id="IPR014284">
    <property type="entry name" value="RNA_pol_sigma-70_dom"/>
</dbReference>
<dbReference type="OrthoDB" id="9784984at2"/>
<dbReference type="Pfam" id="PF04542">
    <property type="entry name" value="Sigma70_r2"/>
    <property type="match status" value="1"/>
</dbReference>
<organism evidence="7 8">
    <name type="scientific">Deinococcus indicus</name>
    <dbReference type="NCBI Taxonomy" id="223556"/>
    <lineage>
        <taxon>Bacteria</taxon>
        <taxon>Thermotogati</taxon>
        <taxon>Deinococcota</taxon>
        <taxon>Deinococci</taxon>
        <taxon>Deinococcales</taxon>
        <taxon>Deinococcaceae</taxon>
        <taxon>Deinococcus</taxon>
    </lineage>
</organism>
<dbReference type="Gene3D" id="1.10.10.10">
    <property type="entry name" value="Winged helix-like DNA-binding domain superfamily/Winged helix DNA-binding domain"/>
    <property type="match status" value="1"/>
</dbReference>
<dbReference type="GO" id="GO:0016987">
    <property type="term" value="F:sigma factor activity"/>
    <property type="evidence" value="ECO:0007669"/>
    <property type="project" value="UniProtKB-KW"/>
</dbReference>
<dbReference type="Gene3D" id="1.10.1740.10">
    <property type="match status" value="1"/>
</dbReference>
<reference evidence="7 8" key="1">
    <citation type="submission" date="2017-05" db="EMBL/GenBank/DDBJ databases">
        <title>De novo genome assembly of Deniococcus indicus strain DR1.</title>
        <authorList>
            <person name="Chauhan D."/>
            <person name="Yennamalli R.M."/>
            <person name="Priyadarshini R."/>
        </authorList>
    </citation>
    <scope>NUCLEOTIDE SEQUENCE [LARGE SCALE GENOMIC DNA]</scope>
    <source>
        <strain evidence="7 8">DR1</strain>
    </source>
</reference>
<dbReference type="PANTHER" id="PTHR43133:SF62">
    <property type="entry name" value="RNA POLYMERASE SIGMA FACTOR SIGZ"/>
    <property type="match status" value="1"/>
</dbReference>
<keyword evidence="8" id="KW-1185">Reference proteome</keyword>
<feature type="domain" description="RNA polymerase sigma-70 region 2" evidence="5">
    <location>
        <begin position="52"/>
        <end position="117"/>
    </location>
</feature>
<dbReference type="SUPFAM" id="SSF88946">
    <property type="entry name" value="Sigma2 domain of RNA polymerase sigma factors"/>
    <property type="match status" value="1"/>
</dbReference>
<dbReference type="InterPro" id="IPR039425">
    <property type="entry name" value="RNA_pol_sigma-70-like"/>
</dbReference>
<dbReference type="Proteomes" id="UP000197208">
    <property type="component" value="Unassembled WGS sequence"/>
</dbReference>
<evidence type="ECO:0000256" key="1">
    <source>
        <dbReference type="ARBA" id="ARBA00010641"/>
    </source>
</evidence>
<dbReference type="InterPro" id="IPR007627">
    <property type="entry name" value="RNA_pol_sigma70_r2"/>
</dbReference>
<evidence type="ECO:0000313" key="7">
    <source>
        <dbReference type="EMBL" id="OWL98605.1"/>
    </source>
</evidence>
<feature type="domain" description="RNA polymerase sigma factor 70 region 4 type 2" evidence="6">
    <location>
        <begin position="150"/>
        <end position="202"/>
    </location>
</feature>
<dbReference type="SUPFAM" id="SSF88659">
    <property type="entry name" value="Sigma3 and sigma4 domains of RNA polymerase sigma factors"/>
    <property type="match status" value="1"/>
</dbReference>
<evidence type="ECO:0000256" key="4">
    <source>
        <dbReference type="ARBA" id="ARBA00023163"/>
    </source>
</evidence>
<dbReference type="InterPro" id="IPR013324">
    <property type="entry name" value="RNA_pol_sigma_r3/r4-like"/>
</dbReference>
<name>A0A246BSF2_9DEIO</name>
<evidence type="ECO:0000256" key="3">
    <source>
        <dbReference type="ARBA" id="ARBA00023082"/>
    </source>
</evidence>
<comment type="caution">
    <text evidence="7">The sequence shown here is derived from an EMBL/GenBank/DDBJ whole genome shotgun (WGS) entry which is preliminary data.</text>
</comment>